<sequence>METIEKPQMPILQESPDHIYQRIANRAIAYAKENGQSPPTAEEGEIFYDFWYPLAKEISEQQQLSQYSLLQAFVVWSDGEFLDAHGYAEGVDRKEGEETEVYRQRILHKKRTEEGNGRAEDYIRWALEMEGVGGAVAIEHERHDVSIDLYLTDLKGQPVTLEFASLLQNQLEPKRIAGHDLKCFPAEIFNLNVRVKLQLDDVSKRSEITSLITNRIQEYIKGSTSIVYHLLGALFWVDGVKDYTNYTLNDGTENLSKPIKAVPRVNLVVEL</sequence>
<gene>
    <name evidence="1" type="ORF">EEL30_25295</name>
</gene>
<organism evidence="1 2">
    <name type="scientific">Brevibacillus laterosporus</name>
    <name type="common">Bacillus laterosporus</name>
    <dbReference type="NCBI Taxonomy" id="1465"/>
    <lineage>
        <taxon>Bacteria</taxon>
        <taxon>Bacillati</taxon>
        <taxon>Bacillota</taxon>
        <taxon>Bacilli</taxon>
        <taxon>Bacillales</taxon>
        <taxon>Paenibacillaceae</taxon>
        <taxon>Brevibacillus</taxon>
    </lineage>
</organism>
<dbReference type="AlphaFoldDB" id="A0A518VEB3"/>
<evidence type="ECO:0000313" key="2">
    <source>
        <dbReference type="Proteomes" id="UP000319432"/>
    </source>
</evidence>
<dbReference type="EMBL" id="CP033464">
    <property type="protein sequence ID" value="QDX95312.1"/>
    <property type="molecule type" value="Genomic_DNA"/>
</dbReference>
<keyword evidence="2" id="KW-1185">Reference proteome</keyword>
<reference evidence="1 2" key="1">
    <citation type="submission" date="2018-11" db="EMBL/GenBank/DDBJ databases">
        <title>Phylogenetic determinants of toxin gene distribution in genomes of Brevibacillus laterosporus.</title>
        <authorList>
            <person name="Glare T.R."/>
            <person name="Durrant A."/>
            <person name="Berry C."/>
            <person name="Palma L."/>
            <person name="Ormskirk M."/>
            <person name="Cox M.O."/>
        </authorList>
    </citation>
    <scope>NUCLEOTIDE SEQUENCE [LARGE SCALE GENOMIC DNA]</scope>
    <source>
        <strain evidence="1 2">1821L</strain>
    </source>
</reference>
<proteinExistence type="predicted"/>
<evidence type="ECO:0000313" key="1">
    <source>
        <dbReference type="EMBL" id="QDX95312.1"/>
    </source>
</evidence>
<dbReference type="OrthoDB" id="2554267at2"/>
<accession>A0A518VEB3</accession>
<protein>
    <submittedName>
        <fullName evidence="1">Uncharacterized protein</fullName>
    </submittedName>
</protein>
<name>A0A518VEB3_BRELA</name>
<dbReference type="Proteomes" id="UP000319432">
    <property type="component" value="Chromosome"/>
</dbReference>